<dbReference type="AlphaFoldDB" id="A0AAN9VLW9"/>
<dbReference type="InterPro" id="IPR016024">
    <property type="entry name" value="ARM-type_fold"/>
</dbReference>
<proteinExistence type="predicted"/>
<dbReference type="InterPro" id="IPR011989">
    <property type="entry name" value="ARM-like"/>
</dbReference>
<evidence type="ECO:0000313" key="4">
    <source>
        <dbReference type="Proteomes" id="UP001378592"/>
    </source>
</evidence>
<feature type="region of interest" description="Disordered" evidence="2">
    <location>
        <begin position="15"/>
        <end position="45"/>
    </location>
</feature>
<reference evidence="3 4" key="1">
    <citation type="submission" date="2024-03" db="EMBL/GenBank/DDBJ databases">
        <title>The genome assembly and annotation of the cricket Gryllus longicercus Weissman &amp; Gray.</title>
        <authorList>
            <person name="Szrajer S."/>
            <person name="Gray D."/>
            <person name="Ylla G."/>
        </authorList>
    </citation>
    <scope>NUCLEOTIDE SEQUENCE [LARGE SCALE GENOMIC DNA]</scope>
    <source>
        <strain evidence="3">DAG 2021-001</strain>
        <tissue evidence="3">Whole body minus gut</tissue>
    </source>
</reference>
<dbReference type="PANTHER" id="PTHR46241">
    <property type="entry name" value="ARMADILLO REPEAT-CONTAINING PROTEIN 4 ARMC4"/>
    <property type="match status" value="1"/>
</dbReference>
<dbReference type="PANTHER" id="PTHR46241:SF1">
    <property type="entry name" value="OUTER DYNEIN ARM-DOCKING COMPLEX SUBUNIT 2"/>
    <property type="match status" value="1"/>
</dbReference>
<dbReference type="SMART" id="SM00185">
    <property type="entry name" value="ARM"/>
    <property type="match status" value="7"/>
</dbReference>
<keyword evidence="4" id="KW-1185">Reference proteome</keyword>
<dbReference type="EMBL" id="JAZDUA010000231">
    <property type="protein sequence ID" value="KAK7863417.1"/>
    <property type="molecule type" value="Genomic_DNA"/>
</dbReference>
<evidence type="ECO:0000313" key="3">
    <source>
        <dbReference type="EMBL" id="KAK7863417.1"/>
    </source>
</evidence>
<dbReference type="SUPFAM" id="SSF48371">
    <property type="entry name" value="ARM repeat"/>
    <property type="match status" value="3"/>
</dbReference>
<feature type="compositionally biased region" description="Acidic residues" evidence="2">
    <location>
        <begin position="35"/>
        <end position="44"/>
    </location>
</feature>
<evidence type="ECO:0000256" key="2">
    <source>
        <dbReference type="SAM" id="MobiDB-lite"/>
    </source>
</evidence>
<accession>A0AAN9VLW9</accession>
<gene>
    <name evidence="3" type="ORF">R5R35_006496</name>
</gene>
<protein>
    <recommendedName>
        <fullName evidence="5">Armadillo repeat-containing protein 4</fullName>
    </recommendedName>
</protein>
<feature type="repeat" description="ARM" evidence="1">
    <location>
        <begin position="494"/>
        <end position="527"/>
    </location>
</feature>
<dbReference type="InterPro" id="IPR000225">
    <property type="entry name" value="Armadillo"/>
</dbReference>
<evidence type="ECO:0000256" key="1">
    <source>
        <dbReference type="PROSITE-ProRule" id="PRU00259"/>
    </source>
</evidence>
<evidence type="ECO:0008006" key="5">
    <source>
        <dbReference type="Google" id="ProtNLM"/>
    </source>
</evidence>
<name>A0AAN9VLW9_9ORTH</name>
<dbReference type="Gene3D" id="1.25.10.10">
    <property type="entry name" value="Leucine-rich Repeat Variant"/>
    <property type="match status" value="2"/>
</dbReference>
<dbReference type="Proteomes" id="UP001378592">
    <property type="component" value="Unassembled WGS sequence"/>
</dbReference>
<sequence length="701" mass="78019">MYSSGMQSMLLEVKQNTKHVREPTPSATSLKFLQEEEDEDETQDSELQMNTVEKQVMNYQVARSIQMLLCGDPVGTVTQLNLLYDLELDTKFIQFILVKHRGVEIMTNILEVREPRCNLAALRVLRKLTCNNKMRMLETNLGIVTLLINLLSSSDLNILILASNTLSELCKIQKPARFLRKEGGIPLLLELMNADESLLNTSTELLSEDQHQHIQLATAATETLKEIAKYPKSVDVLYKSGLVTLMKKITDCCHRDLLTEMCELLAHCAEDAKFRLAIETQGILLTLLQGLQENVQRLRAACAKTVAKCASESELTCHIVRMLGGLNAVVDLTKDVRQEHDTLAALTLAVAKLAQDNRNLKIMSERGLTSNLIKFIKFHSGDDEILSNVMEGLAECGRLEENRSTIARGDVLPTAVMRLMGNDPRVLSAAAMCLGTCARSPEVAQRIMELDGFRMLFSVLQDSNPSVPATALWALRPLIRNTTDSAEEVRSIVGGLSLLTRLLVSKDKDVMAQACGLVAEISQDEENLHILSDCGLVRALSECAQEKDEDLRMNIAEAIAYAAKLRKNATEFGLLGVVTVLRNFLVSKNVMLHIHAMRALASLTEVPFNCVVLHECEGVELVMSDVSAPWHELQQLSTVVLRNMRLTALRTERRAVQDCRVDVFRRLGAGRRGRDVALATEAYNKDTKFVLENAKLRASLK</sequence>
<comment type="caution">
    <text evidence="3">The sequence shown here is derived from an EMBL/GenBank/DDBJ whole genome shotgun (WGS) entry which is preliminary data.</text>
</comment>
<organism evidence="3 4">
    <name type="scientific">Gryllus longicercus</name>
    <dbReference type="NCBI Taxonomy" id="2509291"/>
    <lineage>
        <taxon>Eukaryota</taxon>
        <taxon>Metazoa</taxon>
        <taxon>Ecdysozoa</taxon>
        <taxon>Arthropoda</taxon>
        <taxon>Hexapoda</taxon>
        <taxon>Insecta</taxon>
        <taxon>Pterygota</taxon>
        <taxon>Neoptera</taxon>
        <taxon>Polyneoptera</taxon>
        <taxon>Orthoptera</taxon>
        <taxon>Ensifera</taxon>
        <taxon>Gryllidea</taxon>
        <taxon>Grylloidea</taxon>
        <taxon>Gryllidae</taxon>
        <taxon>Gryllinae</taxon>
        <taxon>Gryllus</taxon>
    </lineage>
</organism>
<dbReference type="PROSITE" id="PS50176">
    <property type="entry name" value="ARM_REPEAT"/>
    <property type="match status" value="1"/>
</dbReference>